<evidence type="ECO:0000313" key="6">
    <source>
        <dbReference type="Proteomes" id="UP001314229"/>
    </source>
</evidence>
<dbReference type="GO" id="GO:0005615">
    <property type="term" value="C:extracellular space"/>
    <property type="evidence" value="ECO:0007669"/>
    <property type="project" value="TreeGrafter"/>
</dbReference>
<comment type="similarity">
    <text evidence="1">Belongs to the cystatin family.</text>
</comment>
<dbReference type="GO" id="GO:0031982">
    <property type="term" value="C:vesicle"/>
    <property type="evidence" value="ECO:0007669"/>
    <property type="project" value="TreeGrafter"/>
</dbReference>
<sequence length="129" mass="14281">MMWKLVFPALAAVFTLGLAGMVGGPRDIDVNDSGLKNALNFAVVQHNRGTNDLFVSQVAEVLKAQSQVVAGMKYIVTVKMGKTDCRKGSGVEVCTIHPETDKARFYQCTFTVWSRPWLSDIRVLEEKCQ</sequence>
<dbReference type="SMART" id="SM00043">
    <property type="entry name" value="CY"/>
    <property type="match status" value="1"/>
</dbReference>
<dbReference type="CDD" id="cd00042">
    <property type="entry name" value="CY"/>
    <property type="match status" value="1"/>
</dbReference>
<name>A0AAV1MXF9_SCOSC</name>
<feature type="signal peptide" evidence="3">
    <location>
        <begin position="1"/>
        <end position="19"/>
    </location>
</feature>
<proteinExistence type="inferred from homology"/>
<dbReference type="EMBL" id="CAWUFR010000007">
    <property type="protein sequence ID" value="CAK6951735.1"/>
    <property type="molecule type" value="Genomic_DNA"/>
</dbReference>
<dbReference type="AlphaFoldDB" id="A0AAV1MXF9"/>
<dbReference type="Pfam" id="PF00031">
    <property type="entry name" value="Cystatin"/>
    <property type="match status" value="1"/>
</dbReference>
<dbReference type="Proteomes" id="UP001314229">
    <property type="component" value="Unassembled WGS sequence"/>
</dbReference>
<dbReference type="PROSITE" id="PS00287">
    <property type="entry name" value="CYSTATIN"/>
    <property type="match status" value="1"/>
</dbReference>
<dbReference type="FunFam" id="3.10.450.10:FF:000004">
    <property type="entry name" value="Cystatin C"/>
    <property type="match status" value="1"/>
</dbReference>
<dbReference type="GO" id="GO:0005737">
    <property type="term" value="C:cytoplasm"/>
    <property type="evidence" value="ECO:0007669"/>
    <property type="project" value="TreeGrafter"/>
</dbReference>
<keyword evidence="3" id="KW-0732">Signal</keyword>
<evidence type="ECO:0000256" key="3">
    <source>
        <dbReference type="SAM" id="SignalP"/>
    </source>
</evidence>
<dbReference type="SUPFAM" id="SSF54403">
    <property type="entry name" value="Cystatin/monellin"/>
    <property type="match status" value="1"/>
</dbReference>
<comment type="caution">
    <text evidence="5">The sequence shown here is derived from an EMBL/GenBank/DDBJ whole genome shotgun (WGS) entry which is preliminary data.</text>
</comment>
<feature type="domain" description="Cystatin" evidence="4">
    <location>
        <begin position="20"/>
        <end position="129"/>
    </location>
</feature>
<dbReference type="PANTHER" id="PTHR46186">
    <property type="entry name" value="CYSTATIN"/>
    <property type="match status" value="1"/>
</dbReference>
<feature type="chain" id="PRO_5043449416" evidence="3">
    <location>
        <begin position="20"/>
        <end position="129"/>
    </location>
</feature>
<evidence type="ECO:0000256" key="1">
    <source>
        <dbReference type="ARBA" id="ARBA00009403"/>
    </source>
</evidence>
<evidence type="ECO:0000313" key="5">
    <source>
        <dbReference type="EMBL" id="CAK6951735.1"/>
    </source>
</evidence>
<keyword evidence="2" id="KW-1015">Disulfide bond</keyword>
<dbReference type="InterPro" id="IPR018073">
    <property type="entry name" value="Prot_inh_cystat_CS"/>
</dbReference>
<accession>A0AAV1MXF9</accession>
<gene>
    <name evidence="5" type="ORF">FSCOSCO3_A010722</name>
</gene>
<dbReference type="InterPro" id="IPR046350">
    <property type="entry name" value="Cystatin_sf"/>
</dbReference>
<dbReference type="PANTHER" id="PTHR46186:SF12">
    <property type="entry name" value="CYSTATIN C (AMYLOID ANGIOPATHY AND CEREBRAL HEMORRHAGE)-RELATED"/>
    <property type="match status" value="1"/>
</dbReference>
<organism evidence="5 6">
    <name type="scientific">Scomber scombrus</name>
    <name type="common">Atlantic mackerel</name>
    <name type="synonym">Scomber vernalis</name>
    <dbReference type="NCBI Taxonomy" id="13677"/>
    <lineage>
        <taxon>Eukaryota</taxon>
        <taxon>Metazoa</taxon>
        <taxon>Chordata</taxon>
        <taxon>Craniata</taxon>
        <taxon>Vertebrata</taxon>
        <taxon>Euteleostomi</taxon>
        <taxon>Actinopterygii</taxon>
        <taxon>Neopterygii</taxon>
        <taxon>Teleostei</taxon>
        <taxon>Neoteleostei</taxon>
        <taxon>Acanthomorphata</taxon>
        <taxon>Pelagiaria</taxon>
        <taxon>Scombriformes</taxon>
        <taxon>Scombridae</taxon>
        <taxon>Scomber</taxon>
    </lineage>
</organism>
<dbReference type="InterPro" id="IPR000010">
    <property type="entry name" value="Cystatin_dom"/>
</dbReference>
<evidence type="ECO:0000259" key="4">
    <source>
        <dbReference type="SMART" id="SM00043"/>
    </source>
</evidence>
<keyword evidence="6" id="KW-1185">Reference proteome</keyword>
<dbReference type="GO" id="GO:0004869">
    <property type="term" value="F:cysteine-type endopeptidase inhibitor activity"/>
    <property type="evidence" value="ECO:0007669"/>
    <property type="project" value="InterPro"/>
</dbReference>
<protein>
    <submittedName>
        <fullName evidence="5">Cystatin C (Amyloid angiopathy and cerebral hemorrhage)</fullName>
    </submittedName>
</protein>
<evidence type="ECO:0000256" key="2">
    <source>
        <dbReference type="ARBA" id="ARBA00023157"/>
    </source>
</evidence>
<reference evidence="5 6" key="1">
    <citation type="submission" date="2024-01" db="EMBL/GenBank/DDBJ databases">
        <authorList>
            <person name="Alioto T."/>
            <person name="Alioto T."/>
            <person name="Gomez Garrido J."/>
        </authorList>
    </citation>
    <scope>NUCLEOTIDE SEQUENCE [LARGE SCALE GENOMIC DNA]</scope>
</reference>
<dbReference type="Gene3D" id="3.10.450.10">
    <property type="match status" value="1"/>
</dbReference>